<dbReference type="SUPFAM" id="SSF50978">
    <property type="entry name" value="WD40 repeat-like"/>
    <property type="match status" value="1"/>
</dbReference>
<dbReference type="InterPro" id="IPR050349">
    <property type="entry name" value="WD_LIS1/nudF_dynein_reg"/>
</dbReference>
<accession>A0AA40B2Z4</accession>
<feature type="non-terminal residue" evidence="4">
    <location>
        <position position="1"/>
    </location>
</feature>
<dbReference type="InterPro" id="IPR020472">
    <property type="entry name" value="WD40_PAC1"/>
</dbReference>
<feature type="non-terminal residue" evidence="4">
    <location>
        <position position="118"/>
    </location>
</feature>
<dbReference type="GeneID" id="85319140"/>
<dbReference type="AlphaFoldDB" id="A0AA40B2Z4"/>
<gene>
    <name evidence="4" type="ORF">B0T26DRAFT_609113</name>
</gene>
<evidence type="ECO:0000256" key="3">
    <source>
        <dbReference type="PROSITE-ProRule" id="PRU00221"/>
    </source>
</evidence>
<dbReference type="InterPro" id="IPR019775">
    <property type="entry name" value="WD40_repeat_CS"/>
</dbReference>
<dbReference type="Gene3D" id="2.130.10.10">
    <property type="entry name" value="YVTN repeat-like/Quinoprotein amine dehydrogenase"/>
    <property type="match status" value="1"/>
</dbReference>
<dbReference type="InterPro" id="IPR036322">
    <property type="entry name" value="WD40_repeat_dom_sf"/>
</dbReference>
<comment type="caution">
    <text evidence="4">The sequence shown here is derived from an EMBL/GenBank/DDBJ whole genome shotgun (WGS) entry which is preliminary data.</text>
</comment>
<dbReference type="PRINTS" id="PR00320">
    <property type="entry name" value="GPROTEINBRPT"/>
</dbReference>
<dbReference type="SMART" id="SM00320">
    <property type="entry name" value="WD40"/>
    <property type="match status" value="3"/>
</dbReference>
<dbReference type="InterPro" id="IPR001680">
    <property type="entry name" value="WD40_rpt"/>
</dbReference>
<feature type="repeat" description="WD" evidence="3">
    <location>
        <begin position="1"/>
        <end position="35"/>
    </location>
</feature>
<evidence type="ECO:0000313" key="5">
    <source>
        <dbReference type="Proteomes" id="UP001172101"/>
    </source>
</evidence>
<evidence type="ECO:0000256" key="2">
    <source>
        <dbReference type="ARBA" id="ARBA00022737"/>
    </source>
</evidence>
<keyword evidence="1 3" id="KW-0853">WD repeat</keyword>
<dbReference type="PROSITE" id="PS50294">
    <property type="entry name" value="WD_REPEATS_REGION"/>
    <property type="match status" value="2"/>
</dbReference>
<dbReference type="PROSITE" id="PS00678">
    <property type="entry name" value="WD_REPEATS_1"/>
    <property type="match status" value="1"/>
</dbReference>
<keyword evidence="2" id="KW-0677">Repeat</keyword>
<dbReference type="Proteomes" id="UP001172101">
    <property type="component" value="Unassembled WGS sequence"/>
</dbReference>
<dbReference type="RefSeq" id="XP_060299585.1">
    <property type="nucleotide sequence ID" value="XM_060435870.1"/>
</dbReference>
<dbReference type="Pfam" id="PF00400">
    <property type="entry name" value="WD40"/>
    <property type="match status" value="2"/>
</dbReference>
<reference evidence="4" key="1">
    <citation type="submission" date="2023-06" db="EMBL/GenBank/DDBJ databases">
        <title>Genome-scale phylogeny and comparative genomics of the fungal order Sordariales.</title>
        <authorList>
            <consortium name="Lawrence Berkeley National Laboratory"/>
            <person name="Hensen N."/>
            <person name="Bonometti L."/>
            <person name="Westerberg I."/>
            <person name="Brannstrom I.O."/>
            <person name="Guillou S."/>
            <person name="Cros-Aarteil S."/>
            <person name="Calhoun S."/>
            <person name="Haridas S."/>
            <person name="Kuo A."/>
            <person name="Mondo S."/>
            <person name="Pangilinan J."/>
            <person name="Riley R."/>
            <person name="LaButti K."/>
            <person name="Andreopoulos B."/>
            <person name="Lipzen A."/>
            <person name="Chen C."/>
            <person name="Yanf M."/>
            <person name="Daum C."/>
            <person name="Ng V."/>
            <person name="Clum A."/>
            <person name="Steindorff A."/>
            <person name="Ohm R."/>
            <person name="Martin F."/>
            <person name="Silar P."/>
            <person name="Natvig D."/>
            <person name="Lalanne C."/>
            <person name="Gautier V."/>
            <person name="Ament-velasquez S.L."/>
            <person name="Kruys A."/>
            <person name="Hutchinson M.I."/>
            <person name="Powell A.J."/>
            <person name="Barry K."/>
            <person name="Miller A.N."/>
            <person name="Grigoriev I.V."/>
            <person name="Debuchy R."/>
            <person name="Gladieux P."/>
            <person name="Thoren M.H."/>
            <person name="Johannesson H."/>
        </authorList>
    </citation>
    <scope>NUCLEOTIDE SEQUENCE</scope>
    <source>
        <strain evidence="4">SMH2392-1A</strain>
    </source>
</reference>
<protein>
    <submittedName>
        <fullName evidence="4">WD40-repeat-containing domain protein</fullName>
    </submittedName>
</protein>
<evidence type="ECO:0000256" key="1">
    <source>
        <dbReference type="ARBA" id="ARBA00022574"/>
    </source>
</evidence>
<feature type="repeat" description="WD" evidence="3">
    <location>
        <begin position="44"/>
        <end position="85"/>
    </location>
</feature>
<dbReference type="PROSITE" id="PS50082">
    <property type="entry name" value="WD_REPEATS_2"/>
    <property type="match status" value="3"/>
</dbReference>
<organism evidence="4 5">
    <name type="scientific">Lasiosphaeria miniovina</name>
    <dbReference type="NCBI Taxonomy" id="1954250"/>
    <lineage>
        <taxon>Eukaryota</taxon>
        <taxon>Fungi</taxon>
        <taxon>Dikarya</taxon>
        <taxon>Ascomycota</taxon>
        <taxon>Pezizomycotina</taxon>
        <taxon>Sordariomycetes</taxon>
        <taxon>Sordariomycetidae</taxon>
        <taxon>Sordariales</taxon>
        <taxon>Lasiosphaeriaceae</taxon>
        <taxon>Lasiosphaeria</taxon>
    </lineage>
</organism>
<feature type="repeat" description="WD" evidence="3">
    <location>
        <begin position="86"/>
        <end position="118"/>
    </location>
</feature>
<dbReference type="EMBL" id="JAUIRO010000002">
    <property type="protein sequence ID" value="KAK0726729.1"/>
    <property type="molecule type" value="Genomic_DNA"/>
</dbReference>
<name>A0AA40B2Z4_9PEZI</name>
<proteinExistence type="predicted"/>
<dbReference type="InterPro" id="IPR015943">
    <property type="entry name" value="WD40/YVTN_repeat-like_dom_sf"/>
</dbReference>
<keyword evidence="5" id="KW-1185">Reference proteome</keyword>
<dbReference type="PANTHER" id="PTHR44129">
    <property type="entry name" value="WD REPEAT-CONTAINING PROTEIN POP1"/>
    <property type="match status" value="1"/>
</dbReference>
<evidence type="ECO:0000313" key="4">
    <source>
        <dbReference type="EMBL" id="KAK0726729.1"/>
    </source>
</evidence>
<sequence>GHLGGVSAISLASQDGMILVSGGRDGEVHFWDLTSIGSNSLKDLRASGAKIESITVSPDFKLLAAGDAMGTLSVWNLDGYKLLFSVIAHRLEVTAVAFTSSSLCLYSGSRDGTIQKWD</sequence>